<dbReference type="SUPFAM" id="SSF55961">
    <property type="entry name" value="Bet v1-like"/>
    <property type="match status" value="1"/>
</dbReference>
<dbReference type="InterPro" id="IPR051213">
    <property type="entry name" value="START_lipid_transfer"/>
</dbReference>
<evidence type="ECO:0000313" key="2">
    <source>
        <dbReference type="EMBL" id="KAI9261450.1"/>
    </source>
</evidence>
<reference evidence="2" key="1">
    <citation type="journal article" date="2022" name="IScience">
        <title>Evolution of zygomycete secretomes and the origins of terrestrial fungal ecologies.</title>
        <authorList>
            <person name="Chang Y."/>
            <person name="Wang Y."/>
            <person name="Mondo S."/>
            <person name="Ahrendt S."/>
            <person name="Andreopoulos W."/>
            <person name="Barry K."/>
            <person name="Beard J."/>
            <person name="Benny G.L."/>
            <person name="Blankenship S."/>
            <person name="Bonito G."/>
            <person name="Cuomo C."/>
            <person name="Desiro A."/>
            <person name="Gervers K.A."/>
            <person name="Hundley H."/>
            <person name="Kuo A."/>
            <person name="LaButti K."/>
            <person name="Lang B.F."/>
            <person name="Lipzen A."/>
            <person name="O'Donnell K."/>
            <person name="Pangilinan J."/>
            <person name="Reynolds N."/>
            <person name="Sandor L."/>
            <person name="Smith M.E."/>
            <person name="Tsang A."/>
            <person name="Grigoriev I.V."/>
            <person name="Stajich J.E."/>
            <person name="Spatafora J.W."/>
        </authorList>
    </citation>
    <scope>NUCLEOTIDE SEQUENCE</scope>
    <source>
        <strain evidence="2">RSA 2281</strain>
    </source>
</reference>
<protein>
    <recommendedName>
        <fullName evidence="1">START domain-containing protein</fullName>
    </recommendedName>
</protein>
<dbReference type="AlphaFoldDB" id="A0AAD5K9B2"/>
<dbReference type="PANTHER" id="PTHR19308">
    <property type="entry name" value="PHOSPHATIDYLCHOLINE TRANSFER PROTEIN"/>
    <property type="match status" value="1"/>
</dbReference>
<dbReference type="PROSITE" id="PS50848">
    <property type="entry name" value="START"/>
    <property type="match status" value="1"/>
</dbReference>
<dbReference type="InterPro" id="IPR023393">
    <property type="entry name" value="START-like_dom_sf"/>
</dbReference>
<dbReference type="GO" id="GO:0008289">
    <property type="term" value="F:lipid binding"/>
    <property type="evidence" value="ECO:0007669"/>
    <property type="project" value="InterPro"/>
</dbReference>
<evidence type="ECO:0000259" key="1">
    <source>
        <dbReference type="PROSITE" id="PS50848"/>
    </source>
</evidence>
<dbReference type="CDD" id="cd00177">
    <property type="entry name" value="START"/>
    <property type="match status" value="1"/>
</dbReference>
<keyword evidence="3" id="KW-1185">Reference proteome</keyword>
<dbReference type="PANTHER" id="PTHR19308:SF14">
    <property type="entry name" value="START DOMAIN-CONTAINING PROTEIN"/>
    <property type="match status" value="1"/>
</dbReference>
<proteinExistence type="predicted"/>
<dbReference type="GO" id="GO:0005737">
    <property type="term" value="C:cytoplasm"/>
    <property type="evidence" value="ECO:0007669"/>
    <property type="project" value="UniProtKB-ARBA"/>
</dbReference>
<dbReference type="Proteomes" id="UP001209540">
    <property type="component" value="Unassembled WGS sequence"/>
</dbReference>
<feature type="domain" description="START" evidence="1">
    <location>
        <begin position="29"/>
        <end position="191"/>
    </location>
</feature>
<comment type="caution">
    <text evidence="2">The sequence shown here is derived from an EMBL/GenBank/DDBJ whole genome shotgun (WGS) entry which is preliminary data.</text>
</comment>
<accession>A0AAD5K9B2</accession>
<sequence length="307" mass="34129">MTIIDSDNRHAKKTRDQLAYFKTLSETLDGWDFASEQDGVKLYTKDIPGNPLPMVRGDTVRDDLGTDPNNLAGATLLPGCRKVWDEQFDSSDIKELFTRYESLFWCKLNAPWPVSPRDISGTSIRDASDDVVYMSMTSVEDGLNPLDPECVRADLIVSGWKFAKTNDNKIAITYITQIDLAGYIPYWMLKSIQTSIPLCAGKLADYVKNHGFPPNTRVCTGKFLGETIENTAPEADGTDNTKDVAYTVEVEGGEIEILVCNKMFPTVQVHIVQGQVGGEPNIVEQENGNKLVKIKEITGQVKIKLTR</sequence>
<name>A0AAD5K9B2_9FUNG</name>
<evidence type="ECO:0000313" key="3">
    <source>
        <dbReference type="Proteomes" id="UP001209540"/>
    </source>
</evidence>
<reference evidence="2" key="2">
    <citation type="submission" date="2023-02" db="EMBL/GenBank/DDBJ databases">
        <authorList>
            <consortium name="DOE Joint Genome Institute"/>
            <person name="Mondo S.J."/>
            <person name="Chang Y."/>
            <person name="Wang Y."/>
            <person name="Ahrendt S."/>
            <person name="Andreopoulos W."/>
            <person name="Barry K."/>
            <person name="Beard J."/>
            <person name="Benny G.L."/>
            <person name="Blankenship S."/>
            <person name="Bonito G."/>
            <person name="Cuomo C."/>
            <person name="Desiro A."/>
            <person name="Gervers K.A."/>
            <person name="Hundley H."/>
            <person name="Kuo A."/>
            <person name="LaButti K."/>
            <person name="Lang B.F."/>
            <person name="Lipzen A."/>
            <person name="O'Donnell K."/>
            <person name="Pangilinan J."/>
            <person name="Reynolds N."/>
            <person name="Sandor L."/>
            <person name="Smith M.W."/>
            <person name="Tsang A."/>
            <person name="Grigoriev I.V."/>
            <person name="Stajich J.E."/>
            <person name="Spatafora J.W."/>
        </authorList>
    </citation>
    <scope>NUCLEOTIDE SEQUENCE</scope>
    <source>
        <strain evidence="2">RSA 2281</strain>
    </source>
</reference>
<dbReference type="Gene3D" id="3.30.530.20">
    <property type="match status" value="1"/>
</dbReference>
<dbReference type="InterPro" id="IPR002913">
    <property type="entry name" value="START_lipid-bd_dom"/>
</dbReference>
<dbReference type="Pfam" id="PF01852">
    <property type="entry name" value="START"/>
    <property type="match status" value="1"/>
</dbReference>
<dbReference type="EMBL" id="JAIXMP010000015">
    <property type="protein sequence ID" value="KAI9261450.1"/>
    <property type="molecule type" value="Genomic_DNA"/>
</dbReference>
<organism evidence="2 3">
    <name type="scientific">Phascolomyces articulosus</name>
    <dbReference type="NCBI Taxonomy" id="60185"/>
    <lineage>
        <taxon>Eukaryota</taxon>
        <taxon>Fungi</taxon>
        <taxon>Fungi incertae sedis</taxon>
        <taxon>Mucoromycota</taxon>
        <taxon>Mucoromycotina</taxon>
        <taxon>Mucoromycetes</taxon>
        <taxon>Mucorales</taxon>
        <taxon>Lichtheimiaceae</taxon>
        <taxon>Phascolomyces</taxon>
    </lineage>
</organism>
<gene>
    <name evidence="2" type="ORF">BDA99DRAFT_560328</name>
</gene>